<dbReference type="PROSITE" id="PS51462">
    <property type="entry name" value="NUDIX"/>
    <property type="match status" value="1"/>
</dbReference>
<dbReference type="AlphaFoldDB" id="A0A4R0GJ82"/>
<gene>
    <name evidence="3" type="ORF">E0H26_19865</name>
</gene>
<sequence>MIRQYASAGAVVTTGDLRNPDFLLLDQVRKTGERQTVAPKGRLEPGEAPLRAARRELAEEAGLTDTHYSAYLGQEAYTFTDNDGVPAAKTVDWFLFTATTTATTPAQDEGFVEARWLDAAAARQAASHAQFRQLLDRALAIIGWRATTPSPFSQDLSELVTQVAADAQAALTEHPQAGLGLCGSAARGDFVDGWSDVDFVAWNVPATSPAAAKLDQAIAKASRRYGLRTSLHLADAHGRDARRLGDLYDMKMRTVLRRVGIDTAVIAGVAPIPGVTAEAVDLANDIATLRDFTSARLASNRDNTSGRRDTARRVLSALSSAARLLVTHQDPNASLRLPDMAEALRDWPDDQLSMLLYDYDAYRRAGADGIEQAERLAARVPHALTAAQRLVEDGSMLP</sequence>
<proteinExistence type="predicted"/>
<dbReference type="Proteomes" id="UP000292274">
    <property type="component" value="Unassembled WGS sequence"/>
</dbReference>
<accession>A0A4R0GJ82</accession>
<organism evidence="3 4">
    <name type="scientific">Micromonospora zingiberis</name>
    <dbReference type="NCBI Taxonomy" id="2053011"/>
    <lineage>
        <taxon>Bacteria</taxon>
        <taxon>Bacillati</taxon>
        <taxon>Actinomycetota</taxon>
        <taxon>Actinomycetes</taxon>
        <taxon>Micromonosporales</taxon>
        <taxon>Micromonosporaceae</taxon>
        <taxon>Micromonospora</taxon>
    </lineage>
</organism>
<evidence type="ECO:0000313" key="4">
    <source>
        <dbReference type="Proteomes" id="UP000292274"/>
    </source>
</evidence>
<dbReference type="InterPro" id="IPR015797">
    <property type="entry name" value="NUDIX_hydrolase-like_dom_sf"/>
</dbReference>
<dbReference type="GO" id="GO:0004081">
    <property type="term" value="F:bis(5'-nucleosyl)-tetraphosphatase (asymmetrical) activity"/>
    <property type="evidence" value="ECO:0007669"/>
    <property type="project" value="TreeGrafter"/>
</dbReference>
<dbReference type="PROSITE" id="PS00893">
    <property type="entry name" value="NUDIX_BOX"/>
    <property type="match status" value="1"/>
</dbReference>
<evidence type="ECO:0000259" key="2">
    <source>
        <dbReference type="PROSITE" id="PS51462"/>
    </source>
</evidence>
<protein>
    <submittedName>
        <fullName evidence="3">NUDIX domain-containing protein</fullName>
    </submittedName>
</protein>
<dbReference type="RefSeq" id="WP_131305775.1">
    <property type="nucleotide sequence ID" value="NZ_SJJR01000014.1"/>
</dbReference>
<comment type="caution">
    <text evidence="3">The sequence shown here is derived from an EMBL/GenBank/DDBJ whole genome shotgun (WGS) entry which is preliminary data.</text>
</comment>
<dbReference type="GO" id="GO:0006167">
    <property type="term" value="P:AMP biosynthetic process"/>
    <property type="evidence" value="ECO:0007669"/>
    <property type="project" value="TreeGrafter"/>
</dbReference>
<keyword evidence="1" id="KW-0378">Hydrolase</keyword>
<dbReference type="SUPFAM" id="SSF55811">
    <property type="entry name" value="Nudix"/>
    <property type="match status" value="1"/>
</dbReference>
<dbReference type="InterPro" id="IPR000086">
    <property type="entry name" value="NUDIX_hydrolase_dom"/>
</dbReference>
<reference evidence="3 4" key="1">
    <citation type="submission" date="2019-02" db="EMBL/GenBank/DDBJ databases">
        <title>Jishengella sp. nov., isolated from a root of Zingiber montanum.</title>
        <authorList>
            <person name="Kuncharoen N."/>
            <person name="Kudo T."/>
            <person name="Masahiro Y."/>
            <person name="Ohkuma M."/>
            <person name="Tanasupawat S."/>
        </authorList>
    </citation>
    <scope>NUCLEOTIDE SEQUENCE [LARGE SCALE GENOMIC DNA]</scope>
    <source>
        <strain evidence="3 4">PLAI 1-1</strain>
    </source>
</reference>
<dbReference type="PANTHER" id="PTHR21340:SF0">
    <property type="entry name" value="BIS(5'-NUCLEOSYL)-TETRAPHOSPHATASE [ASYMMETRICAL]"/>
    <property type="match status" value="1"/>
</dbReference>
<evidence type="ECO:0000313" key="3">
    <source>
        <dbReference type="EMBL" id="TCB95448.1"/>
    </source>
</evidence>
<dbReference type="InterPro" id="IPR051325">
    <property type="entry name" value="Nudix_hydrolase_domain"/>
</dbReference>
<keyword evidence="4" id="KW-1185">Reference proteome</keyword>
<evidence type="ECO:0000256" key="1">
    <source>
        <dbReference type="ARBA" id="ARBA00022801"/>
    </source>
</evidence>
<dbReference type="OrthoDB" id="9806150at2"/>
<dbReference type="Pfam" id="PF00293">
    <property type="entry name" value="NUDIX"/>
    <property type="match status" value="1"/>
</dbReference>
<name>A0A4R0GJ82_9ACTN</name>
<feature type="domain" description="Nudix hydrolase" evidence="2">
    <location>
        <begin position="3"/>
        <end position="139"/>
    </location>
</feature>
<dbReference type="Gene3D" id="3.90.79.10">
    <property type="entry name" value="Nucleoside Triphosphate Pyrophosphohydrolase"/>
    <property type="match status" value="1"/>
</dbReference>
<dbReference type="PANTHER" id="PTHR21340">
    <property type="entry name" value="DIADENOSINE 5,5-P1,P4-TETRAPHOSPHATE PYROPHOSPHOHYDROLASE MUTT"/>
    <property type="match status" value="1"/>
</dbReference>
<dbReference type="EMBL" id="SJJR01000014">
    <property type="protein sequence ID" value="TCB95448.1"/>
    <property type="molecule type" value="Genomic_DNA"/>
</dbReference>
<dbReference type="InterPro" id="IPR020084">
    <property type="entry name" value="NUDIX_hydrolase_CS"/>
</dbReference>
<dbReference type="GO" id="GO:0006754">
    <property type="term" value="P:ATP biosynthetic process"/>
    <property type="evidence" value="ECO:0007669"/>
    <property type="project" value="TreeGrafter"/>
</dbReference>